<feature type="region of interest" description="Disordered" evidence="6">
    <location>
        <begin position="1"/>
        <end position="50"/>
    </location>
</feature>
<evidence type="ECO:0000313" key="7">
    <source>
        <dbReference type="EMBL" id="OAO11898.1"/>
    </source>
</evidence>
<keyword evidence="8" id="KW-1185">Reference proteome</keyword>
<dbReference type="SUPFAM" id="SSF50978">
    <property type="entry name" value="WD40 repeat-like"/>
    <property type="match status" value="1"/>
</dbReference>
<dbReference type="EMBL" id="LXWW01000575">
    <property type="protein sequence ID" value="OAO11898.1"/>
    <property type="molecule type" value="Genomic_DNA"/>
</dbReference>
<keyword evidence="5" id="KW-0539">Nucleus</keyword>
<evidence type="ECO:0000313" key="8">
    <source>
        <dbReference type="Proteomes" id="UP000078348"/>
    </source>
</evidence>
<gene>
    <name evidence="7" type="ORF">AV274_6402</name>
</gene>
<dbReference type="GO" id="GO:0034388">
    <property type="term" value="C:Pwp2p-containing subcomplex of 90S preribosome"/>
    <property type="evidence" value="ECO:0007669"/>
    <property type="project" value="TreeGrafter"/>
</dbReference>
<name>A0A196S425_BLAHN</name>
<evidence type="ECO:0000256" key="6">
    <source>
        <dbReference type="SAM" id="MobiDB-lite"/>
    </source>
</evidence>
<evidence type="ECO:0000256" key="4">
    <source>
        <dbReference type="ARBA" id="ARBA00022737"/>
    </source>
</evidence>
<evidence type="ECO:0000256" key="5">
    <source>
        <dbReference type="ARBA" id="ARBA00023242"/>
    </source>
</evidence>
<dbReference type="GO" id="GO:0006364">
    <property type="term" value="P:rRNA processing"/>
    <property type="evidence" value="ECO:0007669"/>
    <property type="project" value="UniProtKB-KW"/>
</dbReference>
<sequence length="468" mass="53741">MDRPTTLSPSHNEEDEKQFTDFLFGELETDTPAPPPKKERKRVALWHDPDDETVSVSLANDKRKRKLRKEEDEDVVKGTEYAKRLQEHISKANNTDDLFALQDQTDPNDDIATLLRTTKRFIGSTKALPSEHLDIQKLSEFTLPEDLTVKQDYYEARSSSPPTRIKYVNFHRSEPLFLVSGRRNQIHLYSIKDAEPTCRKIVQLSDFAVHQVDWTSKNTLLLTSKNREFLLYYNVEKDAFSRIFNVGGYKEMKNSNMYVSPDGEHCLLIGEKGTLFNVDLRVCRPSDARQLASPIRHASFYDNDTCYMLTEDNMIAEYDIRMNTVRQNYWDQDLFGGRVLRVRGDTMCIGDAAGICSLYSTPTQMNTEASSESHRLIHPVKVFKNLVTGINAIDINNDNSMMVYASVDKVDQIRAVHIPSLTVFSNWPAYQEHVGNVQSLSISGDSQYMVLGNTNGKVHLYRFNHFYH</sequence>
<dbReference type="InterPro" id="IPR015943">
    <property type="entry name" value="WD40/YVTN_repeat-like_dom_sf"/>
</dbReference>
<accession>A0A196S425</accession>
<dbReference type="OrthoDB" id="1935146at2759"/>
<evidence type="ECO:0000256" key="1">
    <source>
        <dbReference type="ARBA" id="ARBA00004604"/>
    </source>
</evidence>
<dbReference type="GO" id="GO:0032040">
    <property type="term" value="C:small-subunit processome"/>
    <property type="evidence" value="ECO:0007669"/>
    <property type="project" value="TreeGrafter"/>
</dbReference>
<evidence type="ECO:0000256" key="3">
    <source>
        <dbReference type="ARBA" id="ARBA00022574"/>
    </source>
</evidence>
<comment type="caution">
    <text evidence="7">The sequence shown here is derived from an EMBL/GenBank/DDBJ whole genome shotgun (WGS) entry which is preliminary data.</text>
</comment>
<dbReference type="InterPro" id="IPR036322">
    <property type="entry name" value="WD40_repeat_dom_sf"/>
</dbReference>
<dbReference type="PANTHER" id="PTHR18359:SF0">
    <property type="entry name" value="U3 SMALL NUCLEOLAR RNA-ASSOCIATED PROTEIN 18 HOMOLOG"/>
    <property type="match status" value="1"/>
</dbReference>
<organism evidence="7 8">
    <name type="scientific">Blastocystis sp. subtype 1 (strain ATCC 50177 / NandII)</name>
    <dbReference type="NCBI Taxonomy" id="478820"/>
    <lineage>
        <taxon>Eukaryota</taxon>
        <taxon>Sar</taxon>
        <taxon>Stramenopiles</taxon>
        <taxon>Bigyra</taxon>
        <taxon>Opalozoa</taxon>
        <taxon>Opalinata</taxon>
        <taxon>Blastocystidae</taxon>
        <taxon>Blastocystis</taxon>
    </lineage>
</organism>
<protein>
    <submittedName>
        <fullName evidence="7">U3 small nucleolar RNA-associated protein 18-like protein</fullName>
    </submittedName>
</protein>
<keyword evidence="4" id="KW-0677">Repeat</keyword>
<dbReference type="AlphaFoldDB" id="A0A196S425"/>
<keyword evidence="2" id="KW-0698">rRNA processing</keyword>
<proteinExistence type="predicted"/>
<dbReference type="Proteomes" id="UP000078348">
    <property type="component" value="Unassembled WGS sequence"/>
</dbReference>
<comment type="subcellular location">
    <subcellularLocation>
        <location evidence="1">Nucleus</location>
        <location evidence="1">Nucleolus</location>
    </subcellularLocation>
</comment>
<keyword evidence="3" id="KW-0853">WD repeat</keyword>
<reference evidence="7 8" key="1">
    <citation type="submission" date="2016-05" db="EMBL/GenBank/DDBJ databases">
        <title>Nuclear genome of Blastocystis sp. subtype 1 NandII.</title>
        <authorList>
            <person name="Gentekaki E."/>
            <person name="Curtis B."/>
            <person name="Stairs C."/>
            <person name="Eme L."/>
            <person name="Herman E."/>
            <person name="Klimes V."/>
            <person name="Arias M.C."/>
            <person name="Elias M."/>
            <person name="Hilliou F."/>
            <person name="Klute M."/>
            <person name="Malik S.-B."/>
            <person name="Pightling A."/>
            <person name="Rachubinski R."/>
            <person name="Salas D."/>
            <person name="Schlacht A."/>
            <person name="Suga H."/>
            <person name="Archibald J."/>
            <person name="Ball S.G."/>
            <person name="Clark G."/>
            <person name="Dacks J."/>
            <person name="Van Der Giezen M."/>
            <person name="Tsaousis A."/>
            <person name="Roger A."/>
        </authorList>
    </citation>
    <scope>NUCLEOTIDE SEQUENCE [LARGE SCALE GENOMIC DNA]</scope>
    <source>
        <strain evidence="8">ATCC 50177 / NandII</strain>
    </source>
</reference>
<dbReference type="PANTHER" id="PTHR18359">
    <property type="entry name" value="WD-REPEAT PROTEIN-RELATED"/>
    <property type="match status" value="1"/>
</dbReference>
<evidence type="ECO:0000256" key="2">
    <source>
        <dbReference type="ARBA" id="ARBA00022552"/>
    </source>
</evidence>
<dbReference type="InterPro" id="IPR045161">
    <property type="entry name" value="Utp18"/>
</dbReference>
<dbReference type="STRING" id="478820.A0A196S425"/>
<dbReference type="Gene3D" id="2.130.10.10">
    <property type="entry name" value="YVTN repeat-like/Quinoprotein amine dehydrogenase"/>
    <property type="match status" value="1"/>
</dbReference>
<feature type="compositionally biased region" description="Polar residues" evidence="6">
    <location>
        <begin position="1"/>
        <end position="10"/>
    </location>
</feature>